<evidence type="ECO:0000313" key="4">
    <source>
        <dbReference type="EMBL" id="KTD82738.1"/>
    </source>
</evidence>
<name>A0A0W1ANA2_9GAMM</name>
<dbReference type="STRING" id="66969.Lwal_0216"/>
<feature type="domain" description="NAD-dependent epimerase/dehydratase" evidence="3">
    <location>
        <begin position="4"/>
        <end position="227"/>
    </location>
</feature>
<dbReference type="RefSeq" id="WP_058479087.1">
    <property type="nucleotide sequence ID" value="NZ_CAAAIQ010000003.1"/>
</dbReference>
<dbReference type="AlphaFoldDB" id="A0A0W1ANA2"/>
<sequence length="317" mass="35588">MSKILVTGATGFVGKALVPALVHAGHEVTCAVTRKVDWLNTEQYLINRIEDPQDWSNALSGVEVVIHLAARVHIMNDKSLSPIDEYCKVNSEATKALAEQAALCRVKRFIYLSSIKVNGEFTNGTAFTEEVIALPEDPYALSKYYAEQHLQEICQNTGMEYVILRPPLIYGPGVKANFLKMIKLVHKNVPMPFRNVKNRRSFLYLDNLISALCLIVEHEKAANHVFLISDNEALSISQLLKLIATQFQQNPRLFPVPIGLISVFLKLVGLNGVYIRLFSSLELSTNKIKSILSWSPIYTAEEGIARTITWYKIDRAN</sequence>
<dbReference type="PATRIC" id="fig|66969.6.peg.240"/>
<dbReference type="OrthoDB" id="9801056at2"/>
<protein>
    <submittedName>
        <fullName evidence="4">UDP-glucose 4-epimerase</fullName>
    </submittedName>
</protein>
<evidence type="ECO:0000256" key="1">
    <source>
        <dbReference type="ARBA" id="ARBA00005125"/>
    </source>
</evidence>
<comment type="similarity">
    <text evidence="2">Belongs to the NAD(P)-dependent epimerase/dehydratase family.</text>
</comment>
<dbReference type="Proteomes" id="UP000054729">
    <property type="component" value="Unassembled WGS sequence"/>
</dbReference>
<evidence type="ECO:0000256" key="2">
    <source>
        <dbReference type="ARBA" id="ARBA00007637"/>
    </source>
</evidence>
<dbReference type="Gene3D" id="3.90.25.10">
    <property type="entry name" value="UDP-galactose 4-epimerase, domain 1"/>
    <property type="match status" value="1"/>
</dbReference>
<dbReference type="Gene3D" id="3.40.50.720">
    <property type="entry name" value="NAD(P)-binding Rossmann-like Domain"/>
    <property type="match status" value="1"/>
</dbReference>
<dbReference type="Pfam" id="PF01370">
    <property type="entry name" value="Epimerase"/>
    <property type="match status" value="1"/>
</dbReference>
<dbReference type="PANTHER" id="PTHR43000">
    <property type="entry name" value="DTDP-D-GLUCOSE 4,6-DEHYDRATASE-RELATED"/>
    <property type="match status" value="1"/>
</dbReference>
<accession>A0A0W1ANA2</accession>
<dbReference type="SUPFAM" id="SSF51735">
    <property type="entry name" value="NAD(P)-binding Rossmann-fold domains"/>
    <property type="match status" value="1"/>
</dbReference>
<reference evidence="4 5" key="1">
    <citation type="submission" date="2015-11" db="EMBL/GenBank/DDBJ databases">
        <title>Genomic analysis of 38 Legionella species identifies large and diverse effector repertoires.</title>
        <authorList>
            <person name="Burstein D."/>
            <person name="Amaro F."/>
            <person name="Zusman T."/>
            <person name="Lifshitz Z."/>
            <person name="Cohen O."/>
            <person name="Gilbert J.A."/>
            <person name="Pupko T."/>
            <person name="Shuman H.A."/>
            <person name="Segal G."/>
        </authorList>
    </citation>
    <scope>NUCLEOTIDE SEQUENCE [LARGE SCALE GENOMIC DNA]</scope>
    <source>
        <strain evidence="4 5">ATCC 51914</strain>
    </source>
</reference>
<evidence type="ECO:0000313" key="5">
    <source>
        <dbReference type="Proteomes" id="UP000054729"/>
    </source>
</evidence>
<organism evidence="4 5">
    <name type="scientific">Legionella waltersii</name>
    <dbReference type="NCBI Taxonomy" id="66969"/>
    <lineage>
        <taxon>Bacteria</taxon>
        <taxon>Pseudomonadati</taxon>
        <taxon>Pseudomonadota</taxon>
        <taxon>Gammaproteobacteria</taxon>
        <taxon>Legionellales</taxon>
        <taxon>Legionellaceae</taxon>
        <taxon>Legionella</taxon>
    </lineage>
</organism>
<evidence type="ECO:0000259" key="3">
    <source>
        <dbReference type="Pfam" id="PF01370"/>
    </source>
</evidence>
<comment type="pathway">
    <text evidence="1">Bacterial outer membrane biogenesis; LPS O-antigen biosynthesis.</text>
</comment>
<keyword evidence="5" id="KW-1185">Reference proteome</keyword>
<dbReference type="EMBL" id="LNZB01000006">
    <property type="protein sequence ID" value="KTD82738.1"/>
    <property type="molecule type" value="Genomic_DNA"/>
</dbReference>
<proteinExistence type="inferred from homology"/>
<comment type="caution">
    <text evidence="4">The sequence shown here is derived from an EMBL/GenBank/DDBJ whole genome shotgun (WGS) entry which is preliminary data.</text>
</comment>
<dbReference type="InterPro" id="IPR036291">
    <property type="entry name" value="NAD(P)-bd_dom_sf"/>
</dbReference>
<gene>
    <name evidence="4" type="primary">galE_1</name>
    <name evidence="4" type="ORF">Lwal_0216</name>
</gene>
<dbReference type="InterPro" id="IPR001509">
    <property type="entry name" value="Epimerase_deHydtase"/>
</dbReference>